<evidence type="ECO:0000256" key="2">
    <source>
        <dbReference type="ARBA" id="ARBA00023002"/>
    </source>
</evidence>
<evidence type="ECO:0000259" key="3">
    <source>
        <dbReference type="SMART" id="SM00829"/>
    </source>
</evidence>
<dbReference type="InterPro" id="IPR011032">
    <property type="entry name" value="GroES-like_sf"/>
</dbReference>
<evidence type="ECO:0000313" key="4">
    <source>
        <dbReference type="EMBL" id="KAK8075290.1"/>
    </source>
</evidence>
<comment type="similarity">
    <text evidence="1">Belongs to the zinc-containing alcohol dehydrogenase family.</text>
</comment>
<dbReference type="Gene3D" id="3.40.50.720">
    <property type="entry name" value="NAD(P)-binding Rossmann-like Domain"/>
    <property type="match status" value="1"/>
</dbReference>
<dbReference type="Proteomes" id="UP001433268">
    <property type="component" value="Unassembled WGS sequence"/>
</dbReference>
<comment type="caution">
    <text evidence="4">The sequence shown here is derived from an EMBL/GenBank/DDBJ whole genome shotgun (WGS) entry which is preliminary data.</text>
</comment>
<dbReference type="RefSeq" id="XP_066666230.1">
    <property type="nucleotide sequence ID" value="XM_066814268.1"/>
</dbReference>
<dbReference type="Pfam" id="PF08240">
    <property type="entry name" value="ADH_N"/>
    <property type="match status" value="1"/>
</dbReference>
<dbReference type="CDD" id="cd08249">
    <property type="entry name" value="enoyl_reductase_like"/>
    <property type="match status" value="1"/>
</dbReference>
<dbReference type="InterPro" id="IPR047122">
    <property type="entry name" value="Trans-enoyl_RdTase-like"/>
</dbReference>
<keyword evidence="5" id="KW-1185">Reference proteome</keyword>
<gene>
    <name evidence="4" type="ORF">PG997_009953</name>
</gene>
<dbReference type="PANTHER" id="PTHR45348:SF2">
    <property type="entry name" value="ZINC-TYPE ALCOHOL DEHYDROGENASE-LIKE PROTEIN C2E1P3.01"/>
    <property type="match status" value="1"/>
</dbReference>
<dbReference type="SUPFAM" id="SSF51735">
    <property type="entry name" value="NAD(P)-binding Rossmann-fold domains"/>
    <property type="match status" value="1"/>
</dbReference>
<protein>
    <submittedName>
        <fullName evidence="4">Alcohol dehydrogenase</fullName>
    </submittedName>
</protein>
<keyword evidence="2" id="KW-0560">Oxidoreductase</keyword>
<dbReference type="InterPro" id="IPR013154">
    <property type="entry name" value="ADH-like_N"/>
</dbReference>
<evidence type="ECO:0000313" key="5">
    <source>
        <dbReference type="Proteomes" id="UP001433268"/>
    </source>
</evidence>
<dbReference type="GeneID" id="92047328"/>
<dbReference type="Gene3D" id="3.90.180.10">
    <property type="entry name" value="Medium-chain alcohol dehydrogenases, catalytic domain"/>
    <property type="match status" value="1"/>
</dbReference>
<sequence>MQNNQAAFILAADNSPLQVGPGPDQSHPAEDEVVVQVAAVAINPSEWKMKELGYLPLKYPHVLGSDVAGTVVKVGEEVKRFKAGDRVIGQVEDVLLTCFGLARHCLGLLYGGAKHGGFQNFTTLREAVTAPIPDGVRFEEAVVLPWPSRLRPWLRLPSADPVNVDEQKNKHQRDEAVLIWGAASSMGTIAVQLAVAAGYAVITTASTKNHDYVRALTPDGGRHVAVFDYRSPSVAGDIIDRIKDQGLKFAGAYDCIGLEESTRACAEVVHAFGGGVLPSVLWPPQDLPSDVEVSVVNAIRPGTVAGSPGSRVWREYVPKALANGSLRLRPEPEIVGTGLDRIEEALNLHKAGVSAKKLVVLL</sequence>
<feature type="domain" description="Enoyl reductase (ER)" evidence="3">
    <location>
        <begin position="12"/>
        <end position="360"/>
    </location>
</feature>
<dbReference type="SUPFAM" id="SSF50129">
    <property type="entry name" value="GroES-like"/>
    <property type="match status" value="1"/>
</dbReference>
<evidence type="ECO:0000256" key="1">
    <source>
        <dbReference type="ARBA" id="ARBA00008072"/>
    </source>
</evidence>
<dbReference type="SMART" id="SM00829">
    <property type="entry name" value="PKS_ER"/>
    <property type="match status" value="1"/>
</dbReference>
<organism evidence="4 5">
    <name type="scientific">Apiospora hydei</name>
    <dbReference type="NCBI Taxonomy" id="1337664"/>
    <lineage>
        <taxon>Eukaryota</taxon>
        <taxon>Fungi</taxon>
        <taxon>Dikarya</taxon>
        <taxon>Ascomycota</taxon>
        <taxon>Pezizomycotina</taxon>
        <taxon>Sordariomycetes</taxon>
        <taxon>Xylariomycetidae</taxon>
        <taxon>Amphisphaeriales</taxon>
        <taxon>Apiosporaceae</taxon>
        <taxon>Apiospora</taxon>
    </lineage>
</organism>
<dbReference type="PANTHER" id="PTHR45348">
    <property type="entry name" value="HYPOTHETICAL OXIDOREDUCTASE (EUROFUNG)"/>
    <property type="match status" value="1"/>
</dbReference>
<dbReference type="EMBL" id="JAQQWN010000007">
    <property type="protein sequence ID" value="KAK8075290.1"/>
    <property type="molecule type" value="Genomic_DNA"/>
</dbReference>
<accession>A0ABR1VYP3</accession>
<proteinExistence type="inferred from homology"/>
<dbReference type="InterPro" id="IPR020843">
    <property type="entry name" value="ER"/>
</dbReference>
<name>A0ABR1VYP3_9PEZI</name>
<dbReference type="InterPro" id="IPR036291">
    <property type="entry name" value="NAD(P)-bd_dom_sf"/>
</dbReference>
<reference evidence="4 5" key="1">
    <citation type="submission" date="2023-01" db="EMBL/GenBank/DDBJ databases">
        <title>Analysis of 21 Apiospora genomes using comparative genomics revels a genus with tremendous synthesis potential of carbohydrate active enzymes and secondary metabolites.</title>
        <authorList>
            <person name="Sorensen T."/>
        </authorList>
    </citation>
    <scope>NUCLEOTIDE SEQUENCE [LARGE SCALE GENOMIC DNA]</scope>
    <source>
        <strain evidence="4 5">CBS 114990</strain>
    </source>
</reference>